<reference evidence="1 2" key="1">
    <citation type="submission" date="2017-04" db="EMBL/GenBank/DDBJ databases">
        <authorList>
            <person name="Afonso C.L."/>
            <person name="Miller P.J."/>
            <person name="Scott M.A."/>
            <person name="Spackman E."/>
            <person name="Goraichik I."/>
            <person name="Dimitrov K.M."/>
            <person name="Suarez D.L."/>
            <person name="Swayne D.E."/>
        </authorList>
    </citation>
    <scope>NUCLEOTIDE SEQUENCE [LARGE SCALE GENOMIC DNA]</scope>
    <source>
        <strain evidence="1 2">ToBE</strain>
    </source>
</reference>
<proteinExistence type="predicted"/>
<dbReference type="RefSeq" id="WP_269456751.1">
    <property type="nucleotide sequence ID" value="NZ_LT838272.1"/>
</dbReference>
<accession>A0A1W1VBH7</accession>
<evidence type="ECO:0000313" key="2">
    <source>
        <dbReference type="Proteomes" id="UP000192569"/>
    </source>
</evidence>
<sequence length="44" mass="5101">MLNWERLKIATLNENQLEKLKEAEQLLNTIAGTDEIYLIALSKK</sequence>
<keyword evidence="2" id="KW-1185">Reference proteome</keyword>
<organism evidence="1 2">
    <name type="scientific">Thermanaeromonas toyohensis ToBE</name>
    <dbReference type="NCBI Taxonomy" id="698762"/>
    <lineage>
        <taxon>Bacteria</taxon>
        <taxon>Bacillati</taxon>
        <taxon>Bacillota</taxon>
        <taxon>Clostridia</taxon>
        <taxon>Neomoorellales</taxon>
        <taxon>Neomoorellaceae</taxon>
        <taxon>Thermanaeromonas</taxon>
    </lineage>
</organism>
<dbReference type="Proteomes" id="UP000192569">
    <property type="component" value="Chromosome I"/>
</dbReference>
<gene>
    <name evidence="1" type="ORF">SAMN00808754_0320</name>
</gene>
<dbReference type="EMBL" id="LT838272">
    <property type="protein sequence ID" value="SMB90675.1"/>
    <property type="molecule type" value="Genomic_DNA"/>
</dbReference>
<evidence type="ECO:0000313" key="1">
    <source>
        <dbReference type="EMBL" id="SMB90675.1"/>
    </source>
</evidence>
<name>A0A1W1VBH7_9FIRM</name>
<dbReference type="AlphaFoldDB" id="A0A1W1VBH7"/>
<protein>
    <submittedName>
        <fullName evidence="1">Uncharacterized protein</fullName>
    </submittedName>
</protein>